<evidence type="ECO:0000256" key="1">
    <source>
        <dbReference type="ARBA" id="ARBA00022553"/>
    </source>
</evidence>
<dbReference type="InterPro" id="IPR039420">
    <property type="entry name" value="WalR-like"/>
</dbReference>
<dbReference type="GO" id="GO:0006355">
    <property type="term" value="P:regulation of DNA-templated transcription"/>
    <property type="evidence" value="ECO:0007669"/>
    <property type="project" value="InterPro"/>
</dbReference>
<sequence length="217" mass="23876">MSIRIIIADDHQIVRQGLSTLLAKEPDMEVVAEAENGRKVVQLTKELAPHIVIMDVNMPDLNGIEATRQILHSSPGVRVIALSMHSDRRFVVNMLKAGASGYLLKDCAFEELAQAIRLVMANKTYLSPGVSDVVIKDYVHGLSAPGSSAFSVLTNREREVLQLMAEGKTTSQIAELLHISIKTVETHRQQVMNKLGIHSIAELTKYAIREGLTSLDL</sequence>
<dbReference type="SMART" id="SM00448">
    <property type="entry name" value="REC"/>
    <property type="match status" value="1"/>
</dbReference>
<accession>A0A7C3WS97</accession>
<dbReference type="PANTHER" id="PTHR43214">
    <property type="entry name" value="TWO-COMPONENT RESPONSE REGULATOR"/>
    <property type="match status" value="1"/>
</dbReference>
<keyword evidence="3" id="KW-0238">DNA-binding</keyword>
<evidence type="ECO:0000256" key="5">
    <source>
        <dbReference type="PROSITE-ProRule" id="PRU00169"/>
    </source>
</evidence>
<dbReference type="SUPFAM" id="SSF46894">
    <property type="entry name" value="C-terminal effector domain of the bipartite response regulators"/>
    <property type="match status" value="1"/>
</dbReference>
<reference evidence="8" key="1">
    <citation type="journal article" date="2020" name="mSystems">
        <title>Genome- and Community-Level Interaction Insights into Carbon Utilization and Element Cycling Functions of Hydrothermarchaeota in Hydrothermal Sediment.</title>
        <authorList>
            <person name="Zhou Z."/>
            <person name="Liu Y."/>
            <person name="Xu W."/>
            <person name="Pan J."/>
            <person name="Luo Z.H."/>
            <person name="Li M."/>
        </authorList>
    </citation>
    <scope>NUCLEOTIDE SEQUENCE [LARGE SCALE GENOMIC DNA]</scope>
    <source>
        <strain evidence="8">SpSt-776</strain>
    </source>
</reference>
<dbReference type="Gene3D" id="3.40.50.2300">
    <property type="match status" value="1"/>
</dbReference>
<organism evidence="8">
    <name type="scientific">Desulfobacca acetoxidans</name>
    <dbReference type="NCBI Taxonomy" id="60893"/>
    <lineage>
        <taxon>Bacteria</taxon>
        <taxon>Pseudomonadati</taxon>
        <taxon>Thermodesulfobacteriota</taxon>
        <taxon>Desulfobaccia</taxon>
        <taxon>Desulfobaccales</taxon>
        <taxon>Desulfobaccaceae</taxon>
        <taxon>Desulfobacca</taxon>
    </lineage>
</organism>
<comment type="caution">
    <text evidence="8">The sequence shown here is derived from an EMBL/GenBank/DDBJ whole genome shotgun (WGS) entry which is preliminary data.</text>
</comment>
<dbReference type="PROSITE" id="PS50043">
    <property type="entry name" value="HTH_LUXR_2"/>
    <property type="match status" value="1"/>
</dbReference>
<dbReference type="EMBL" id="DTHB01000053">
    <property type="protein sequence ID" value="HGB15215.1"/>
    <property type="molecule type" value="Genomic_DNA"/>
</dbReference>
<dbReference type="GO" id="GO:0000160">
    <property type="term" value="P:phosphorelay signal transduction system"/>
    <property type="evidence" value="ECO:0007669"/>
    <property type="project" value="InterPro"/>
</dbReference>
<feature type="domain" description="Response regulatory" evidence="7">
    <location>
        <begin position="4"/>
        <end position="120"/>
    </location>
</feature>
<keyword evidence="2" id="KW-0805">Transcription regulation</keyword>
<dbReference type="CDD" id="cd17535">
    <property type="entry name" value="REC_NarL-like"/>
    <property type="match status" value="1"/>
</dbReference>
<dbReference type="SUPFAM" id="SSF52172">
    <property type="entry name" value="CheY-like"/>
    <property type="match status" value="1"/>
</dbReference>
<keyword evidence="4" id="KW-0804">Transcription</keyword>
<dbReference type="InterPro" id="IPR011006">
    <property type="entry name" value="CheY-like_superfamily"/>
</dbReference>
<dbReference type="InterPro" id="IPR016032">
    <property type="entry name" value="Sig_transdc_resp-reg_C-effctor"/>
</dbReference>
<evidence type="ECO:0000313" key="8">
    <source>
        <dbReference type="EMBL" id="HGB15215.1"/>
    </source>
</evidence>
<proteinExistence type="predicted"/>
<protein>
    <submittedName>
        <fullName evidence="8">Response regulator transcription factor</fullName>
    </submittedName>
</protein>
<dbReference type="PRINTS" id="PR00038">
    <property type="entry name" value="HTHLUXR"/>
</dbReference>
<keyword evidence="1 5" id="KW-0597">Phosphoprotein</keyword>
<dbReference type="GO" id="GO:0003677">
    <property type="term" value="F:DNA binding"/>
    <property type="evidence" value="ECO:0007669"/>
    <property type="project" value="UniProtKB-KW"/>
</dbReference>
<dbReference type="InterPro" id="IPR001789">
    <property type="entry name" value="Sig_transdc_resp-reg_receiver"/>
</dbReference>
<dbReference type="SMART" id="SM00421">
    <property type="entry name" value="HTH_LUXR"/>
    <property type="match status" value="1"/>
</dbReference>
<gene>
    <name evidence="8" type="ORF">ENV62_08285</name>
</gene>
<evidence type="ECO:0000256" key="2">
    <source>
        <dbReference type="ARBA" id="ARBA00023015"/>
    </source>
</evidence>
<dbReference type="PROSITE" id="PS50110">
    <property type="entry name" value="RESPONSE_REGULATORY"/>
    <property type="match status" value="1"/>
</dbReference>
<evidence type="ECO:0000256" key="4">
    <source>
        <dbReference type="ARBA" id="ARBA00023163"/>
    </source>
</evidence>
<dbReference type="PANTHER" id="PTHR43214:SF41">
    <property type="entry name" value="NITRATE_NITRITE RESPONSE REGULATOR PROTEIN NARP"/>
    <property type="match status" value="1"/>
</dbReference>
<dbReference type="Pfam" id="PF00196">
    <property type="entry name" value="GerE"/>
    <property type="match status" value="1"/>
</dbReference>
<feature type="modified residue" description="4-aspartylphosphate" evidence="5">
    <location>
        <position position="55"/>
    </location>
</feature>
<evidence type="ECO:0000259" key="6">
    <source>
        <dbReference type="PROSITE" id="PS50043"/>
    </source>
</evidence>
<evidence type="ECO:0000259" key="7">
    <source>
        <dbReference type="PROSITE" id="PS50110"/>
    </source>
</evidence>
<dbReference type="CDD" id="cd06170">
    <property type="entry name" value="LuxR_C_like"/>
    <property type="match status" value="1"/>
</dbReference>
<dbReference type="InterPro" id="IPR058245">
    <property type="entry name" value="NreC/VraR/RcsB-like_REC"/>
</dbReference>
<dbReference type="AlphaFoldDB" id="A0A7C3WS97"/>
<evidence type="ECO:0000256" key="3">
    <source>
        <dbReference type="ARBA" id="ARBA00023125"/>
    </source>
</evidence>
<dbReference type="Pfam" id="PF00072">
    <property type="entry name" value="Response_reg"/>
    <property type="match status" value="1"/>
</dbReference>
<feature type="domain" description="HTH luxR-type" evidence="6">
    <location>
        <begin position="146"/>
        <end position="211"/>
    </location>
</feature>
<dbReference type="InterPro" id="IPR000792">
    <property type="entry name" value="Tscrpt_reg_LuxR_C"/>
</dbReference>
<name>A0A7C3WS97_9BACT</name>